<keyword evidence="6 9" id="KW-0418">Kinase</keyword>
<evidence type="ECO:0000256" key="9">
    <source>
        <dbReference type="RuleBase" id="RU363066"/>
    </source>
</evidence>
<evidence type="ECO:0000256" key="3">
    <source>
        <dbReference type="ARBA" id="ARBA00012054"/>
    </source>
</evidence>
<dbReference type="AlphaFoldDB" id="A0A6N1X604"/>
<organism evidence="10 11">
    <name type="scientific">Comamonas antarctica</name>
    <dbReference type="NCBI Taxonomy" id="2743470"/>
    <lineage>
        <taxon>Bacteria</taxon>
        <taxon>Pseudomonadati</taxon>
        <taxon>Pseudomonadota</taxon>
        <taxon>Betaproteobacteria</taxon>
        <taxon>Burkholderiales</taxon>
        <taxon>Comamonadaceae</taxon>
        <taxon>Comamonas</taxon>
    </lineage>
</organism>
<dbReference type="SUPFAM" id="SSF52540">
    <property type="entry name" value="P-loop containing nucleoside triphosphate hydrolases"/>
    <property type="match status" value="1"/>
</dbReference>
<dbReference type="CDD" id="cd02021">
    <property type="entry name" value="GntK"/>
    <property type="match status" value="1"/>
</dbReference>
<dbReference type="GO" id="GO:0005524">
    <property type="term" value="F:ATP binding"/>
    <property type="evidence" value="ECO:0007669"/>
    <property type="project" value="UniProtKB-KW"/>
</dbReference>
<gene>
    <name evidence="10" type="ORF">HUK68_10040</name>
</gene>
<evidence type="ECO:0000256" key="5">
    <source>
        <dbReference type="ARBA" id="ARBA00022741"/>
    </source>
</evidence>
<evidence type="ECO:0000256" key="2">
    <source>
        <dbReference type="ARBA" id="ARBA00008420"/>
    </source>
</evidence>
<keyword evidence="11" id="KW-1185">Reference proteome</keyword>
<evidence type="ECO:0000256" key="4">
    <source>
        <dbReference type="ARBA" id="ARBA00022679"/>
    </source>
</evidence>
<name>A0A6N1X604_9BURK</name>
<evidence type="ECO:0000256" key="6">
    <source>
        <dbReference type="ARBA" id="ARBA00022777"/>
    </source>
</evidence>
<dbReference type="KEGG" id="aant:HUK68_10040"/>
<dbReference type="InterPro" id="IPR027417">
    <property type="entry name" value="P-loop_NTPase"/>
</dbReference>
<evidence type="ECO:0000313" key="10">
    <source>
        <dbReference type="EMBL" id="QKV53196.1"/>
    </source>
</evidence>
<dbReference type="Gene3D" id="3.40.50.300">
    <property type="entry name" value="P-loop containing nucleotide triphosphate hydrolases"/>
    <property type="match status" value="1"/>
</dbReference>
<comment type="pathway">
    <text evidence="1">Carbohydrate acid metabolism.</text>
</comment>
<dbReference type="Proteomes" id="UP000509579">
    <property type="component" value="Chromosome"/>
</dbReference>
<protein>
    <recommendedName>
        <fullName evidence="3 9">Gluconokinase</fullName>
        <ecNumber evidence="3 9">2.7.1.12</ecNumber>
    </recommendedName>
</protein>
<proteinExistence type="inferred from homology"/>
<keyword evidence="4 9" id="KW-0808">Transferase</keyword>
<comment type="similarity">
    <text evidence="2 9">Belongs to the gluconokinase GntK/GntV family.</text>
</comment>
<dbReference type="GO" id="GO:0046316">
    <property type="term" value="F:gluconokinase activity"/>
    <property type="evidence" value="ECO:0007669"/>
    <property type="project" value="UniProtKB-EC"/>
</dbReference>
<dbReference type="PANTHER" id="PTHR43442">
    <property type="entry name" value="GLUCONOKINASE-RELATED"/>
    <property type="match status" value="1"/>
</dbReference>
<comment type="catalytic activity">
    <reaction evidence="8 9">
        <text>D-gluconate + ATP = 6-phospho-D-gluconate + ADP + H(+)</text>
        <dbReference type="Rhea" id="RHEA:19433"/>
        <dbReference type="ChEBI" id="CHEBI:15378"/>
        <dbReference type="ChEBI" id="CHEBI:18391"/>
        <dbReference type="ChEBI" id="CHEBI:30616"/>
        <dbReference type="ChEBI" id="CHEBI:58759"/>
        <dbReference type="ChEBI" id="CHEBI:456216"/>
        <dbReference type="EC" id="2.7.1.12"/>
    </reaction>
</comment>
<keyword evidence="5 9" id="KW-0547">Nucleotide-binding</keyword>
<evidence type="ECO:0000256" key="1">
    <source>
        <dbReference type="ARBA" id="ARBA00004761"/>
    </source>
</evidence>
<dbReference type="Pfam" id="PF13671">
    <property type="entry name" value="AAA_33"/>
    <property type="match status" value="1"/>
</dbReference>
<dbReference type="InterPro" id="IPR006001">
    <property type="entry name" value="Therm_gnt_kin"/>
</dbReference>
<evidence type="ECO:0000256" key="8">
    <source>
        <dbReference type="ARBA" id="ARBA00048090"/>
    </source>
</evidence>
<dbReference type="EMBL" id="CP054840">
    <property type="protein sequence ID" value="QKV53196.1"/>
    <property type="molecule type" value="Genomic_DNA"/>
</dbReference>
<dbReference type="GO" id="GO:0005737">
    <property type="term" value="C:cytoplasm"/>
    <property type="evidence" value="ECO:0007669"/>
    <property type="project" value="TreeGrafter"/>
</dbReference>
<dbReference type="EC" id="2.7.1.12" evidence="3 9"/>
<evidence type="ECO:0000313" key="11">
    <source>
        <dbReference type="Proteomes" id="UP000509579"/>
    </source>
</evidence>
<dbReference type="PANTHER" id="PTHR43442:SF3">
    <property type="entry name" value="GLUCONOKINASE-RELATED"/>
    <property type="match status" value="1"/>
</dbReference>
<reference evidence="10 11" key="1">
    <citation type="submission" date="2020-06" db="EMBL/GenBank/DDBJ databases">
        <title>Acidovorax antarctica sp. nov., isolated from Corinth ice sheet soil, Antarctic Fields Peninsula.</title>
        <authorList>
            <person name="Xu Q."/>
            <person name="Peng F."/>
        </authorList>
    </citation>
    <scope>NUCLEOTIDE SEQUENCE [LARGE SCALE GENOMIC DNA]</scope>
    <source>
        <strain evidence="10 11">16-35-5</strain>
    </source>
</reference>
<evidence type="ECO:0000256" key="7">
    <source>
        <dbReference type="ARBA" id="ARBA00022840"/>
    </source>
</evidence>
<dbReference type="NCBIfam" id="TIGR01313">
    <property type="entry name" value="therm_gnt_kin"/>
    <property type="match status" value="1"/>
</dbReference>
<sequence>MGVSGCGKSSVAQLLAKALGWTLHEGDSYHAPESVRKMQAGIPLTDDDRSLWLQDLARILGRATPATGIVLTCSALKRKYRDRLRAALPDAAVGFVFLDLDYATALQRVQQRPGHFFSPDLVANQFATLERPDGEDGVVGVDATLPLAEIVRRVTDWRAPALA</sequence>
<accession>A0A6N1X604</accession>
<dbReference type="GO" id="GO:0005975">
    <property type="term" value="P:carbohydrate metabolic process"/>
    <property type="evidence" value="ECO:0007669"/>
    <property type="project" value="InterPro"/>
</dbReference>
<keyword evidence="7 9" id="KW-0067">ATP-binding</keyword>